<proteinExistence type="predicted"/>
<sequence length="228" mass="24689">MTEKYGVEFFVKSAAFDENYPVGSPHRNDIENNVIKDYKDMLGRYCQTEMQRLCKSGSTSQTGSVWSRAAVLDQASPFDSLLATGLTTHAEKGVNDQKSSVAGVVVAAEDGYSVVEKQQNEQEEQRDADGGAAGPVDGVGLAAGGEYRGVGGEELDDEEEEYGEEEADGAEQLGYEACYGLALVAEQRRQNQHKHHYGGEDGRVGRSGAAFFYHIFMVVVCACVCVFS</sequence>
<reference evidence="3" key="2">
    <citation type="journal article" date="2024" name="Plant">
        <title>Genomic evolution and insights into agronomic trait innovations of Sesamum species.</title>
        <authorList>
            <person name="Miao H."/>
            <person name="Wang L."/>
            <person name="Qu L."/>
            <person name="Liu H."/>
            <person name="Sun Y."/>
            <person name="Le M."/>
            <person name="Wang Q."/>
            <person name="Wei S."/>
            <person name="Zheng Y."/>
            <person name="Lin W."/>
            <person name="Duan Y."/>
            <person name="Cao H."/>
            <person name="Xiong S."/>
            <person name="Wang X."/>
            <person name="Wei L."/>
            <person name="Li C."/>
            <person name="Ma Q."/>
            <person name="Ju M."/>
            <person name="Zhao R."/>
            <person name="Li G."/>
            <person name="Mu C."/>
            <person name="Tian Q."/>
            <person name="Mei H."/>
            <person name="Zhang T."/>
            <person name="Gao T."/>
            <person name="Zhang H."/>
        </authorList>
    </citation>
    <scope>NUCLEOTIDE SEQUENCE</scope>
    <source>
        <strain evidence="3">3651</strain>
    </source>
</reference>
<feature type="region of interest" description="Disordered" evidence="1">
    <location>
        <begin position="147"/>
        <end position="168"/>
    </location>
</feature>
<comment type="caution">
    <text evidence="3">The sequence shown here is derived from an EMBL/GenBank/DDBJ whole genome shotgun (WGS) entry which is preliminary data.</text>
</comment>
<evidence type="ECO:0000256" key="2">
    <source>
        <dbReference type="SAM" id="Phobius"/>
    </source>
</evidence>
<feature type="compositionally biased region" description="Acidic residues" evidence="1">
    <location>
        <begin position="153"/>
        <end position="168"/>
    </location>
</feature>
<keyword evidence="2" id="KW-1133">Transmembrane helix</keyword>
<evidence type="ECO:0000313" key="4">
    <source>
        <dbReference type="Proteomes" id="UP001293254"/>
    </source>
</evidence>
<gene>
    <name evidence="3" type="ORF">Salat_0554000</name>
</gene>
<keyword evidence="2" id="KW-0812">Transmembrane</keyword>
<evidence type="ECO:0000256" key="1">
    <source>
        <dbReference type="SAM" id="MobiDB-lite"/>
    </source>
</evidence>
<evidence type="ECO:0000313" key="3">
    <source>
        <dbReference type="EMBL" id="KAK4433913.1"/>
    </source>
</evidence>
<keyword evidence="4" id="KW-1185">Reference proteome</keyword>
<name>A0AAE1YQ79_9LAMI</name>
<dbReference type="EMBL" id="JACGWO010000002">
    <property type="protein sequence ID" value="KAK4433913.1"/>
    <property type="molecule type" value="Genomic_DNA"/>
</dbReference>
<feature type="transmembrane region" description="Helical" evidence="2">
    <location>
        <begin position="210"/>
        <end position="227"/>
    </location>
</feature>
<protein>
    <submittedName>
        <fullName evidence="3">Uncharacterized protein</fullName>
    </submittedName>
</protein>
<reference evidence="3" key="1">
    <citation type="submission" date="2020-06" db="EMBL/GenBank/DDBJ databases">
        <authorList>
            <person name="Li T."/>
            <person name="Hu X."/>
            <person name="Zhang T."/>
            <person name="Song X."/>
            <person name="Zhang H."/>
            <person name="Dai N."/>
            <person name="Sheng W."/>
            <person name="Hou X."/>
            <person name="Wei L."/>
        </authorList>
    </citation>
    <scope>NUCLEOTIDE SEQUENCE</scope>
    <source>
        <strain evidence="3">3651</strain>
        <tissue evidence="3">Leaf</tissue>
    </source>
</reference>
<dbReference type="AlphaFoldDB" id="A0AAE1YQ79"/>
<accession>A0AAE1YQ79</accession>
<dbReference type="Proteomes" id="UP001293254">
    <property type="component" value="Unassembled WGS sequence"/>
</dbReference>
<organism evidence="3 4">
    <name type="scientific">Sesamum alatum</name>
    <dbReference type="NCBI Taxonomy" id="300844"/>
    <lineage>
        <taxon>Eukaryota</taxon>
        <taxon>Viridiplantae</taxon>
        <taxon>Streptophyta</taxon>
        <taxon>Embryophyta</taxon>
        <taxon>Tracheophyta</taxon>
        <taxon>Spermatophyta</taxon>
        <taxon>Magnoliopsida</taxon>
        <taxon>eudicotyledons</taxon>
        <taxon>Gunneridae</taxon>
        <taxon>Pentapetalae</taxon>
        <taxon>asterids</taxon>
        <taxon>lamiids</taxon>
        <taxon>Lamiales</taxon>
        <taxon>Pedaliaceae</taxon>
        <taxon>Sesamum</taxon>
    </lineage>
</organism>
<keyword evidence="2" id="KW-0472">Membrane</keyword>